<evidence type="ECO:0000313" key="4">
    <source>
        <dbReference type="Proteomes" id="UP000053958"/>
    </source>
</evidence>
<feature type="compositionally biased region" description="Basic and acidic residues" evidence="1">
    <location>
        <begin position="17"/>
        <end position="39"/>
    </location>
</feature>
<dbReference type="Pfam" id="PF26118">
    <property type="entry name" value="DUF8035"/>
    <property type="match status" value="1"/>
</dbReference>
<protein>
    <recommendedName>
        <fullName evidence="2">DUF8035 domain-containing protein</fullName>
    </recommendedName>
</protein>
<name>A0A0F4YKQ1_RASE3</name>
<dbReference type="InterPro" id="IPR058348">
    <property type="entry name" value="DUF8035"/>
</dbReference>
<proteinExistence type="predicted"/>
<keyword evidence="4" id="KW-1185">Reference proteome</keyword>
<feature type="compositionally biased region" description="Basic and acidic residues" evidence="1">
    <location>
        <begin position="109"/>
        <end position="139"/>
    </location>
</feature>
<feature type="compositionally biased region" description="Pro residues" evidence="1">
    <location>
        <begin position="522"/>
        <end position="534"/>
    </location>
</feature>
<dbReference type="EMBL" id="LASV01000430">
    <property type="protein sequence ID" value="KKA18680.1"/>
    <property type="molecule type" value="Genomic_DNA"/>
</dbReference>
<evidence type="ECO:0000259" key="2">
    <source>
        <dbReference type="Pfam" id="PF26118"/>
    </source>
</evidence>
<feature type="region of interest" description="Disordered" evidence="1">
    <location>
        <begin position="522"/>
        <end position="545"/>
    </location>
</feature>
<gene>
    <name evidence="3" type="ORF">T310_7377</name>
</gene>
<dbReference type="RefSeq" id="XP_013325292.1">
    <property type="nucleotide sequence ID" value="XM_013469838.1"/>
</dbReference>
<feature type="compositionally biased region" description="Basic and acidic residues" evidence="1">
    <location>
        <begin position="187"/>
        <end position="200"/>
    </location>
</feature>
<dbReference type="AlphaFoldDB" id="A0A0F4YKQ1"/>
<dbReference type="OrthoDB" id="4227528at2759"/>
<dbReference type="STRING" id="1408163.A0A0F4YKQ1"/>
<dbReference type="Proteomes" id="UP000053958">
    <property type="component" value="Unassembled WGS sequence"/>
</dbReference>
<accession>A0A0F4YKQ1</accession>
<feature type="compositionally biased region" description="Basic and acidic residues" evidence="1">
    <location>
        <begin position="57"/>
        <end position="102"/>
    </location>
</feature>
<feature type="region of interest" description="Disordered" evidence="1">
    <location>
        <begin position="1"/>
        <end position="211"/>
    </location>
</feature>
<evidence type="ECO:0000256" key="1">
    <source>
        <dbReference type="SAM" id="MobiDB-lite"/>
    </source>
</evidence>
<comment type="caution">
    <text evidence="3">The sequence shown here is derived from an EMBL/GenBank/DDBJ whole genome shotgun (WGS) entry which is preliminary data.</text>
</comment>
<organism evidence="3 4">
    <name type="scientific">Rasamsonia emersonii (strain ATCC 16479 / CBS 393.64 / IMI 116815)</name>
    <dbReference type="NCBI Taxonomy" id="1408163"/>
    <lineage>
        <taxon>Eukaryota</taxon>
        <taxon>Fungi</taxon>
        <taxon>Dikarya</taxon>
        <taxon>Ascomycota</taxon>
        <taxon>Pezizomycotina</taxon>
        <taxon>Eurotiomycetes</taxon>
        <taxon>Eurotiomycetidae</taxon>
        <taxon>Eurotiales</taxon>
        <taxon>Trichocomaceae</taxon>
        <taxon>Rasamsonia</taxon>
    </lineage>
</organism>
<reference evidence="3 4" key="1">
    <citation type="submission" date="2015-04" db="EMBL/GenBank/DDBJ databases">
        <authorList>
            <person name="Heijne W.H."/>
            <person name="Fedorova N.D."/>
            <person name="Nierman W.C."/>
            <person name="Vollebregt A.W."/>
            <person name="Zhao Z."/>
            <person name="Wu L."/>
            <person name="Kumar M."/>
            <person name="Stam H."/>
            <person name="van den Berg M.A."/>
            <person name="Pel H.J."/>
        </authorList>
    </citation>
    <scope>NUCLEOTIDE SEQUENCE [LARGE SCALE GENOMIC DNA]</scope>
    <source>
        <strain evidence="3 4">CBS 393.64</strain>
    </source>
</reference>
<dbReference type="GeneID" id="25319650"/>
<feature type="domain" description="DUF8035" evidence="2">
    <location>
        <begin position="450"/>
        <end position="503"/>
    </location>
</feature>
<feature type="compositionally biased region" description="Basic and acidic residues" evidence="1">
    <location>
        <begin position="536"/>
        <end position="545"/>
    </location>
</feature>
<feature type="compositionally biased region" description="Basic and acidic residues" evidence="1">
    <location>
        <begin position="147"/>
        <end position="162"/>
    </location>
</feature>
<feature type="region of interest" description="Disordered" evidence="1">
    <location>
        <begin position="242"/>
        <end position="262"/>
    </location>
</feature>
<evidence type="ECO:0000313" key="3">
    <source>
        <dbReference type="EMBL" id="KKA18680.1"/>
    </source>
</evidence>
<sequence>MSRRGRPSGGYEEDFYERDRYHKGGRHEGYFEDDRDYRRRPPATLVRKSTNASVCETARDDGAMVVKTREREDVELRSREKPKGVEKESEEAANRRETSTREKRSRKKTDREESLNRGENRGRQSTQRDETSSNKRERSLPPWQEKVAWDERDTERDRALVRRRDRSTSSWDDERDEVAFRHRSRDRSREREWERNEFRRHSSPRGSSRSRYRIDERDDIIIRREEREGRRGRGVERNEVAFRRREDRSTSPESASSPERPVIVAPPIHQDIITHHRHIDHVVYSGERNGRYYETDLVIDRRERERDGSLPPLRRRHSPEADKVIVSRTVLRPKDREKERDYQSTLDERDVRDIQEEAEAYARRDSGHGTIGEAYNGATKDWTVIDVPPGTKRITLEGVGGGSQEITWERYNGVRRTKFIAEGEEFVPDKESQNGRIGRRYTGPKEKRERLWTEITKDLVVREAIERLGYEYDETEYFYYVFDYLRYDDIAELVELSEKIRRARRERICEINRERENLIPLPEIPEPPLPPAPRVPRMERPPLQW</sequence>